<protein>
    <recommendedName>
        <fullName evidence="1">Homocysteine biosynthesis enzyme sulfur-incorporation domain-containing protein</fullName>
    </recommendedName>
</protein>
<sequence length="391" mass="42473">MSVTKTYEEINAKIRQGKAVVVTAEEIIPMVEEMGPEKAAQTVDVVTTGTFGPMCSSGVFLNLGHSDPPIRIKKLWLNDVPAYAGIAAVDAYLGATEEAEHCGERLYGGAHVIEELLMGKAVRMKAIGTGTDCYPCKEIEGFITLNDINEAVMMNPRNAYQNYAAAVNSTDRPLYTYMGILLPRLGNITYSTAGALSPLLNDPEYRTIGVGTRIFLGGAAGYVAWHGTQHNPNRDRSENGVPVGPAGTLSVIGNLKEMSPEYIKAAVYERYGVSMFVGIGLPIPVLDADMAARLAVKDEDIHTWLIDYGVPARNRPALAKVSYAQLKSGYIELNGRKVPTAPLSSLKTARKIATLLKERIQQGRFFLQEPAEPLPRHTQGVHPMNVRGSVE</sequence>
<proteinExistence type="predicted"/>
<name>A0A498R1J4_9FIRM</name>
<evidence type="ECO:0000313" key="2">
    <source>
        <dbReference type="EMBL" id="VBB05025.1"/>
    </source>
</evidence>
<gene>
    <name evidence="2" type="ORF">LUCI_0231</name>
</gene>
<reference evidence="2 3" key="1">
    <citation type="submission" date="2018-06" db="EMBL/GenBank/DDBJ databases">
        <authorList>
            <person name="Strepis N."/>
        </authorList>
    </citation>
    <scope>NUCLEOTIDE SEQUENCE [LARGE SCALE GENOMIC DNA]</scope>
    <source>
        <strain evidence="2">LUCI</strain>
    </source>
</reference>
<dbReference type="EMBL" id="UPPP01000052">
    <property type="protein sequence ID" value="VBB05025.1"/>
    <property type="molecule type" value="Genomic_DNA"/>
</dbReference>
<accession>A0A498R1J4</accession>
<dbReference type="Pfam" id="PF01837">
    <property type="entry name" value="HcyBio"/>
    <property type="match status" value="1"/>
</dbReference>
<feature type="domain" description="Homocysteine biosynthesis enzyme sulfur-incorporation" evidence="1">
    <location>
        <begin position="19"/>
        <end position="367"/>
    </location>
</feature>
<evidence type="ECO:0000313" key="3">
    <source>
        <dbReference type="Proteomes" id="UP000277811"/>
    </source>
</evidence>
<organism evidence="2 3">
    <name type="scientific">Lucifera butyrica</name>
    <dbReference type="NCBI Taxonomy" id="1351585"/>
    <lineage>
        <taxon>Bacteria</taxon>
        <taxon>Bacillati</taxon>
        <taxon>Bacillota</taxon>
        <taxon>Negativicutes</taxon>
        <taxon>Veillonellales</taxon>
        <taxon>Veillonellaceae</taxon>
        <taxon>Lucifera</taxon>
    </lineage>
</organism>
<dbReference type="Proteomes" id="UP000277811">
    <property type="component" value="Unassembled WGS sequence"/>
</dbReference>
<dbReference type="OrthoDB" id="9765041at2"/>
<dbReference type="InterPro" id="IPR002708">
    <property type="entry name" value="HcyBio"/>
</dbReference>
<evidence type="ECO:0000259" key="1">
    <source>
        <dbReference type="Pfam" id="PF01837"/>
    </source>
</evidence>
<keyword evidence="3" id="KW-1185">Reference proteome</keyword>
<dbReference type="AlphaFoldDB" id="A0A498R1J4"/>
<dbReference type="RefSeq" id="WP_122626039.1">
    <property type="nucleotide sequence ID" value="NZ_UPPP01000052.1"/>
</dbReference>